<name>A0A9D3VNS0_9ROSI</name>
<keyword evidence="2" id="KW-1185">Reference proteome</keyword>
<accession>A0A9D3VNS0</accession>
<dbReference type="Proteomes" id="UP000828251">
    <property type="component" value="Unassembled WGS sequence"/>
</dbReference>
<gene>
    <name evidence="1" type="ORF">J1N35_017694</name>
</gene>
<evidence type="ECO:0000313" key="2">
    <source>
        <dbReference type="Proteomes" id="UP000828251"/>
    </source>
</evidence>
<sequence length="82" mass="9280">MLLIKFTWFNCCERQRQQQEAGGMLIRSILSSNETSQNQSLATVQAQQKTEFGQCQRPTNSQLGLNGRVSNDIAALEYKNDI</sequence>
<organism evidence="1 2">
    <name type="scientific">Gossypium stocksii</name>
    <dbReference type="NCBI Taxonomy" id="47602"/>
    <lineage>
        <taxon>Eukaryota</taxon>
        <taxon>Viridiplantae</taxon>
        <taxon>Streptophyta</taxon>
        <taxon>Embryophyta</taxon>
        <taxon>Tracheophyta</taxon>
        <taxon>Spermatophyta</taxon>
        <taxon>Magnoliopsida</taxon>
        <taxon>eudicotyledons</taxon>
        <taxon>Gunneridae</taxon>
        <taxon>Pentapetalae</taxon>
        <taxon>rosids</taxon>
        <taxon>malvids</taxon>
        <taxon>Malvales</taxon>
        <taxon>Malvaceae</taxon>
        <taxon>Malvoideae</taxon>
        <taxon>Gossypium</taxon>
    </lineage>
</organism>
<dbReference type="EMBL" id="JAIQCV010000006">
    <property type="protein sequence ID" value="KAH1090437.1"/>
    <property type="molecule type" value="Genomic_DNA"/>
</dbReference>
<proteinExistence type="predicted"/>
<evidence type="ECO:0000313" key="1">
    <source>
        <dbReference type="EMBL" id="KAH1090437.1"/>
    </source>
</evidence>
<protein>
    <submittedName>
        <fullName evidence="1">Uncharacterized protein</fullName>
    </submittedName>
</protein>
<dbReference type="AlphaFoldDB" id="A0A9D3VNS0"/>
<reference evidence="1 2" key="1">
    <citation type="journal article" date="2021" name="Plant Biotechnol. J.">
        <title>Multi-omics assisted identification of the key and species-specific regulatory components of drought-tolerant mechanisms in Gossypium stocksii.</title>
        <authorList>
            <person name="Yu D."/>
            <person name="Ke L."/>
            <person name="Zhang D."/>
            <person name="Wu Y."/>
            <person name="Sun Y."/>
            <person name="Mei J."/>
            <person name="Sun J."/>
            <person name="Sun Y."/>
        </authorList>
    </citation>
    <scope>NUCLEOTIDE SEQUENCE [LARGE SCALE GENOMIC DNA]</scope>
    <source>
        <strain evidence="2">cv. E1</strain>
        <tissue evidence="1">Leaf</tissue>
    </source>
</reference>
<comment type="caution">
    <text evidence="1">The sequence shown here is derived from an EMBL/GenBank/DDBJ whole genome shotgun (WGS) entry which is preliminary data.</text>
</comment>